<keyword evidence="1" id="KW-0472">Membrane</keyword>
<feature type="transmembrane region" description="Helical" evidence="1">
    <location>
        <begin position="98"/>
        <end position="116"/>
    </location>
</feature>
<name>A0A9W9A4V8_9AGAR</name>
<keyword evidence="1" id="KW-1133">Transmembrane helix</keyword>
<keyword evidence="1" id="KW-0812">Transmembrane</keyword>
<feature type="transmembrane region" description="Helical" evidence="1">
    <location>
        <begin position="128"/>
        <end position="150"/>
    </location>
</feature>
<accession>A0A9W9A4V8</accession>
<sequence length="212" mass="23592">MTGLEKSSRAPRPSTIRTHFSQSEDLNATDNHTSTSASPYKYDIPQNKRSIKLNWKWPDQLLWIPANWSWAKIRLALRCAIAAWVSSVLFIIPTVQVWIGQASFLLLIAAFLSPPVDPFLAVLEREMLISLFVAATWAFACLAMFLANLARTNLDTSVSVQTALFSNGKYVEAAPSAILAVFIFLGTAILLYIRVHQGPGPYLFATLFSCIR</sequence>
<evidence type="ECO:0000259" key="2">
    <source>
        <dbReference type="Pfam" id="PF10337"/>
    </source>
</evidence>
<evidence type="ECO:0000313" key="3">
    <source>
        <dbReference type="EMBL" id="KAJ4474454.1"/>
    </source>
</evidence>
<gene>
    <name evidence="3" type="ORF">J3R30DRAFT_3509189</name>
</gene>
<organism evidence="3 4">
    <name type="scientific">Lentinula aciculospora</name>
    <dbReference type="NCBI Taxonomy" id="153920"/>
    <lineage>
        <taxon>Eukaryota</taxon>
        <taxon>Fungi</taxon>
        <taxon>Dikarya</taxon>
        <taxon>Basidiomycota</taxon>
        <taxon>Agaricomycotina</taxon>
        <taxon>Agaricomycetes</taxon>
        <taxon>Agaricomycetidae</taxon>
        <taxon>Agaricales</taxon>
        <taxon>Marasmiineae</taxon>
        <taxon>Omphalotaceae</taxon>
        <taxon>Lentinula</taxon>
    </lineage>
</organism>
<dbReference type="Pfam" id="PF10337">
    <property type="entry name" value="ArAE_2_N"/>
    <property type="match status" value="1"/>
</dbReference>
<proteinExistence type="predicted"/>
<feature type="transmembrane region" description="Helical" evidence="1">
    <location>
        <begin position="170"/>
        <end position="193"/>
    </location>
</feature>
<reference evidence="3" key="1">
    <citation type="submission" date="2022-08" db="EMBL/GenBank/DDBJ databases">
        <title>A Global Phylogenomic Analysis of the Shiitake Genus Lentinula.</title>
        <authorList>
            <consortium name="DOE Joint Genome Institute"/>
            <person name="Sierra-Patev S."/>
            <person name="Min B."/>
            <person name="Naranjo-Ortiz M."/>
            <person name="Looney B."/>
            <person name="Konkel Z."/>
            <person name="Slot J.C."/>
            <person name="Sakamoto Y."/>
            <person name="Steenwyk J.L."/>
            <person name="Rokas A."/>
            <person name="Carro J."/>
            <person name="Camarero S."/>
            <person name="Ferreira P."/>
            <person name="Molpeceres G."/>
            <person name="Ruiz-Duenas F.J."/>
            <person name="Serrano A."/>
            <person name="Henrissat B."/>
            <person name="Drula E."/>
            <person name="Hughes K.W."/>
            <person name="Mata J.L."/>
            <person name="Ishikawa N.K."/>
            <person name="Vargas-Isla R."/>
            <person name="Ushijima S."/>
            <person name="Smith C.A."/>
            <person name="Ahrendt S."/>
            <person name="Andreopoulos W."/>
            <person name="He G."/>
            <person name="Labutti K."/>
            <person name="Lipzen A."/>
            <person name="Ng V."/>
            <person name="Riley R."/>
            <person name="Sandor L."/>
            <person name="Barry K."/>
            <person name="Martinez A.T."/>
            <person name="Xiao Y."/>
            <person name="Gibbons J.G."/>
            <person name="Terashima K."/>
            <person name="Grigoriev I.V."/>
            <person name="Hibbett D.S."/>
        </authorList>
    </citation>
    <scope>NUCLEOTIDE SEQUENCE</scope>
    <source>
        <strain evidence="3">JLM2183</strain>
    </source>
</reference>
<dbReference type="Proteomes" id="UP001150266">
    <property type="component" value="Unassembled WGS sequence"/>
</dbReference>
<keyword evidence="4" id="KW-1185">Reference proteome</keyword>
<evidence type="ECO:0000313" key="4">
    <source>
        <dbReference type="Proteomes" id="UP001150266"/>
    </source>
</evidence>
<evidence type="ECO:0000256" key="1">
    <source>
        <dbReference type="SAM" id="Phobius"/>
    </source>
</evidence>
<dbReference type="InterPro" id="IPR018823">
    <property type="entry name" value="ArAE_2_N"/>
</dbReference>
<dbReference type="OrthoDB" id="2274698at2759"/>
<comment type="caution">
    <text evidence="3">The sequence shown here is derived from an EMBL/GenBank/DDBJ whole genome shotgun (WGS) entry which is preliminary data.</text>
</comment>
<dbReference type="PANTHER" id="PTHR37994">
    <property type="entry name" value="ARAE_2_N DOMAIN-CONTAINING PROTEIN-RELATED"/>
    <property type="match status" value="1"/>
</dbReference>
<dbReference type="AlphaFoldDB" id="A0A9W9A4V8"/>
<feature type="domain" description="Putative ER transporter 6TM N-terminal" evidence="2">
    <location>
        <begin position="63"/>
        <end position="211"/>
    </location>
</feature>
<protein>
    <recommendedName>
        <fullName evidence="2">Putative ER transporter 6TM N-terminal domain-containing protein</fullName>
    </recommendedName>
</protein>
<dbReference type="EMBL" id="JAOTPV010000016">
    <property type="protein sequence ID" value="KAJ4474454.1"/>
    <property type="molecule type" value="Genomic_DNA"/>
</dbReference>
<dbReference type="PANTHER" id="PTHR37994:SF1">
    <property type="entry name" value="ER TRANSPORTER 6TM N-TERMINAL DOMAIN-CONTAINING PROTEIN"/>
    <property type="match status" value="1"/>
</dbReference>